<name>F7ZA01_ROSLO</name>
<dbReference type="HOGENOM" id="CLU_034652_5_0_5"/>
<feature type="domain" description="Cytochrome c" evidence="7">
    <location>
        <begin position="389"/>
        <end position="553"/>
    </location>
</feature>
<comment type="subcellular location">
    <subcellularLocation>
        <location evidence="1">Cell envelope</location>
    </subcellularLocation>
</comment>
<sequence>MGLVDFFRRHFLGNFFKADCRVRVPADRGKRVPHIGAHKVRCGQAAAHFVIPADTRLRTGMALHGRAQIPFKRALVIAGPSQTHGIDDTDQFLRFGIARTRRGPKRRIGLVKSTRIHQIARRFQFRRDRRGQKSEGKSYCAHGVVLSCFASLAAAADLPPPLTDEDFIEFDVAQAALGQALFYDPILSGNRNITCAHCHHPEFGTGDGLSLGIGEGGQGVGPDRTPGAGADRVAKRIPRNAPGLWNLGARDLYTMFHDGRLSLSDIYGNGFNSPAQEWLPEGLNSLLAAQALFPLVAQFEMAGNPGENDVIGAVHDRIDAAWPILAKRVRTDADYGPAFVAAFDEIDTAQQVSIVHIANALAAFMALEWRSTDSPFDAYLAGDEAALNRGERAGMALFYGKAACADCHAGSLMSDQKFHALGLPAFGPGRTRAFDPYARDVGRMAESNRLRDAYAFRTPMLRNVALTAPYGHNGAYPTLEGIIRHHLDPVAARAAWQRQMAQLPDIAWLAATDFILGADALEMDRQERAIAVTPMHLTDAEIAELVAFMHALTGASVNTPAFGIPPDFVP</sequence>
<dbReference type="GO" id="GO:0004130">
    <property type="term" value="F:cytochrome-c peroxidase activity"/>
    <property type="evidence" value="ECO:0007669"/>
    <property type="project" value="TreeGrafter"/>
</dbReference>
<dbReference type="GO" id="GO:0030313">
    <property type="term" value="C:cell envelope"/>
    <property type="evidence" value="ECO:0007669"/>
    <property type="project" value="UniProtKB-SubCell"/>
</dbReference>
<dbReference type="eggNOG" id="COG1858">
    <property type="taxonomic scope" value="Bacteria"/>
</dbReference>
<evidence type="ECO:0000256" key="2">
    <source>
        <dbReference type="ARBA" id="ARBA00022617"/>
    </source>
</evidence>
<proteinExistence type="predicted"/>
<dbReference type="InterPro" id="IPR036909">
    <property type="entry name" value="Cyt_c-like_dom_sf"/>
</dbReference>
<evidence type="ECO:0000256" key="6">
    <source>
        <dbReference type="PROSITE-ProRule" id="PRU00433"/>
    </source>
</evidence>
<evidence type="ECO:0000313" key="8">
    <source>
        <dbReference type="EMBL" id="AEI94154.1"/>
    </source>
</evidence>
<accession>F7ZA01</accession>
<dbReference type="PANTHER" id="PTHR30600">
    <property type="entry name" value="CYTOCHROME C PEROXIDASE-RELATED"/>
    <property type="match status" value="1"/>
</dbReference>
<dbReference type="KEGG" id="rli:RLO149_c021780"/>
<reference evidence="8 9" key="1">
    <citation type="journal article" date="2011" name="BMC Genomics">
        <title>Comparative genome analysis and genome-guided physiological analysis of Roseobacter litoralis.</title>
        <authorList>
            <person name="Kalhoefer D."/>
            <person name="Thole S."/>
            <person name="Voget S."/>
            <person name="Lehmann R."/>
            <person name="Liesegang H."/>
            <person name="Wollher A."/>
            <person name="Daniel R."/>
            <person name="Simon M."/>
            <person name="Brinkhoff T."/>
        </authorList>
    </citation>
    <scope>NUCLEOTIDE SEQUENCE [LARGE SCALE GENOMIC DNA]</scope>
    <source>
        <strain evidence="9">ATCC 49566 / DSM 6996 / JCM 21268 / NBRC 15278 / OCh 149</strain>
    </source>
</reference>
<dbReference type="InterPro" id="IPR004852">
    <property type="entry name" value="Di-haem_cyt_c_peroxidsae"/>
</dbReference>
<dbReference type="GO" id="GO:0009055">
    <property type="term" value="F:electron transfer activity"/>
    <property type="evidence" value="ECO:0007669"/>
    <property type="project" value="InterPro"/>
</dbReference>
<keyword evidence="3 6" id="KW-0479">Metal-binding</keyword>
<organism evidence="8 9">
    <name type="scientific">Roseobacter litoralis (strain ATCC 49566 / DSM 6996 / JCM 21268 / NBRC 15278 / OCh 149)</name>
    <dbReference type="NCBI Taxonomy" id="391595"/>
    <lineage>
        <taxon>Bacteria</taxon>
        <taxon>Pseudomonadati</taxon>
        <taxon>Pseudomonadota</taxon>
        <taxon>Alphaproteobacteria</taxon>
        <taxon>Rhodobacterales</taxon>
        <taxon>Roseobacteraceae</taxon>
        <taxon>Roseobacter</taxon>
    </lineage>
</organism>
<protein>
    <submittedName>
        <fullName evidence="8">Di-heme cytochrome c peroxidase-like protein</fullName>
    </submittedName>
</protein>
<evidence type="ECO:0000313" key="9">
    <source>
        <dbReference type="Proteomes" id="UP000001353"/>
    </source>
</evidence>
<evidence type="ECO:0000256" key="4">
    <source>
        <dbReference type="ARBA" id="ARBA00023002"/>
    </source>
</evidence>
<dbReference type="STRING" id="391595.RLO149_c021780"/>
<dbReference type="PROSITE" id="PS51007">
    <property type="entry name" value="CYTC"/>
    <property type="match status" value="2"/>
</dbReference>
<dbReference type="Gene3D" id="1.10.760.10">
    <property type="entry name" value="Cytochrome c-like domain"/>
    <property type="match status" value="2"/>
</dbReference>
<keyword evidence="5 6" id="KW-0408">Iron</keyword>
<keyword evidence="4" id="KW-0560">Oxidoreductase</keyword>
<dbReference type="SUPFAM" id="SSF46626">
    <property type="entry name" value="Cytochrome c"/>
    <property type="match status" value="2"/>
</dbReference>
<gene>
    <name evidence="8" type="ordered locus">RLO149_c021780</name>
</gene>
<dbReference type="GO" id="GO:0046872">
    <property type="term" value="F:metal ion binding"/>
    <property type="evidence" value="ECO:0007669"/>
    <property type="project" value="UniProtKB-KW"/>
</dbReference>
<dbReference type="InterPro" id="IPR051395">
    <property type="entry name" value="Cytochrome_c_Peroxidase/MauG"/>
</dbReference>
<dbReference type="AlphaFoldDB" id="F7ZA01"/>
<evidence type="ECO:0000259" key="7">
    <source>
        <dbReference type="PROSITE" id="PS51007"/>
    </source>
</evidence>
<feature type="domain" description="Cytochrome c" evidence="7">
    <location>
        <begin position="173"/>
        <end position="303"/>
    </location>
</feature>
<dbReference type="EMBL" id="CP002623">
    <property type="protein sequence ID" value="AEI94154.1"/>
    <property type="molecule type" value="Genomic_DNA"/>
</dbReference>
<evidence type="ECO:0000256" key="5">
    <source>
        <dbReference type="ARBA" id="ARBA00023004"/>
    </source>
</evidence>
<keyword evidence="2 6" id="KW-0349">Heme</keyword>
<dbReference type="InterPro" id="IPR009056">
    <property type="entry name" value="Cyt_c-like_dom"/>
</dbReference>
<evidence type="ECO:0000256" key="3">
    <source>
        <dbReference type="ARBA" id="ARBA00022723"/>
    </source>
</evidence>
<keyword evidence="9" id="KW-1185">Reference proteome</keyword>
<dbReference type="Proteomes" id="UP000001353">
    <property type="component" value="Chromosome"/>
</dbReference>
<evidence type="ECO:0000256" key="1">
    <source>
        <dbReference type="ARBA" id="ARBA00004196"/>
    </source>
</evidence>
<dbReference type="GO" id="GO:0020037">
    <property type="term" value="F:heme binding"/>
    <property type="evidence" value="ECO:0007669"/>
    <property type="project" value="InterPro"/>
</dbReference>
<dbReference type="Pfam" id="PF03150">
    <property type="entry name" value="CCP_MauG"/>
    <property type="match status" value="1"/>
</dbReference>